<dbReference type="STRING" id="254406.SAMN04488042_101160"/>
<keyword evidence="1" id="KW-0472">Membrane</keyword>
<sequence>MIHWIESSPLVQTAVTLVIGAMGAVLARWLGLPLYQITGPAVMVGLVALSGVRLQLAVPVRDLVFLLVGVGIGAGMNAEAREAMTRWPLAMLALGGMLVAIMVVCQQLLMRGFGFERRAALLASSPGHLSFVIAMSAEIDADVMRITVIQTIRVMAMTLAVPFALALAGADLNRSVPVPQEVMAWGALAMLMLAGAGLGPILKRFRVPAHYLIGGMAVSALAHLVEWTPGAVHPTLALIGFGAIGTLIGTRFSGITLRMLAKTAFAGLSATVVTMGMALAVSVPVAWYLAMPASHVVVAFAPGGLETMIAMGAILGADAGFVAACHLGRLLILPILLPVMLGRSSQSV</sequence>
<name>A0A1I4HN39_9RHOB</name>
<feature type="transmembrane region" description="Helical" evidence="1">
    <location>
        <begin position="231"/>
        <end position="252"/>
    </location>
</feature>
<accession>A0A1I4HN39</accession>
<feature type="transmembrane region" description="Helical" evidence="1">
    <location>
        <begin position="12"/>
        <end position="30"/>
    </location>
</feature>
<feature type="transmembrane region" description="Helical" evidence="1">
    <location>
        <begin position="209"/>
        <end position="225"/>
    </location>
</feature>
<feature type="transmembrane region" description="Helical" evidence="1">
    <location>
        <begin position="309"/>
        <end position="337"/>
    </location>
</feature>
<dbReference type="Proteomes" id="UP000199144">
    <property type="component" value="Unassembled WGS sequence"/>
</dbReference>
<evidence type="ECO:0008006" key="4">
    <source>
        <dbReference type="Google" id="ProtNLM"/>
    </source>
</evidence>
<evidence type="ECO:0000313" key="3">
    <source>
        <dbReference type="Proteomes" id="UP000199144"/>
    </source>
</evidence>
<keyword evidence="1" id="KW-0812">Transmembrane</keyword>
<dbReference type="PANTHER" id="PTHR38457:SF1">
    <property type="entry name" value="REGULATOR ABRB-RELATED"/>
    <property type="match status" value="1"/>
</dbReference>
<keyword evidence="1" id="KW-1133">Transmembrane helix</keyword>
<dbReference type="PANTHER" id="PTHR38457">
    <property type="entry name" value="REGULATOR ABRB-RELATED"/>
    <property type="match status" value="1"/>
</dbReference>
<evidence type="ECO:0000313" key="2">
    <source>
        <dbReference type="EMBL" id="SFL42951.1"/>
    </source>
</evidence>
<dbReference type="GO" id="GO:0016020">
    <property type="term" value="C:membrane"/>
    <property type="evidence" value="ECO:0007669"/>
    <property type="project" value="InterPro"/>
</dbReference>
<dbReference type="RefSeq" id="WP_093090051.1">
    <property type="nucleotide sequence ID" value="NZ_FOTQ01000001.1"/>
</dbReference>
<feature type="transmembrane region" description="Helical" evidence="1">
    <location>
        <begin position="87"/>
        <end position="109"/>
    </location>
</feature>
<keyword evidence="3" id="KW-1185">Reference proteome</keyword>
<dbReference type="EMBL" id="FOTQ01000001">
    <property type="protein sequence ID" value="SFL42951.1"/>
    <property type="molecule type" value="Genomic_DNA"/>
</dbReference>
<dbReference type="PIRSF" id="PIRSF038991">
    <property type="entry name" value="Protein_AbrB"/>
    <property type="match status" value="1"/>
</dbReference>
<dbReference type="GO" id="GO:0010468">
    <property type="term" value="P:regulation of gene expression"/>
    <property type="evidence" value="ECO:0007669"/>
    <property type="project" value="InterPro"/>
</dbReference>
<dbReference type="InterPro" id="IPR007820">
    <property type="entry name" value="AbrB_fam"/>
</dbReference>
<feature type="transmembrane region" description="Helical" evidence="1">
    <location>
        <begin position="182"/>
        <end position="202"/>
    </location>
</feature>
<dbReference type="Pfam" id="PF05145">
    <property type="entry name" value="AbrB"/>
    <property type="match status" value="1"/>
</dbReference>
<evidence type="ECO:0000256" key="1">
    <source>
        <dbReference type="SAM" id="Phobius"/>
    </source>
</evidence>
<proteinExistence type="predicted"/>
<gene>
    <name evidence="2" type="ORF">SAMN04488042_101160</name>
</gene>
<feature type="transmembrane region" description="Helical" evidence="1">
    <location>
        <begin position="151"/>
        <end position="170"/>
    </location>
</feature>
<protein>
    <recommendedName>
        <fullName evidence="4">Ammonia monooxygenase</fullName>
    </recommendedName>
</protein>
<reference evidence="2 3" key="1">
    <citation type="submission" date="2016-10" db="EMBL/GenBank/DDBJ databases">
        <authorList>
            <person name="de Groot N.N."/>
        </authorList>
    </citation>
    <scope>NUCLEOTIDE SEQUENCE [LARGE SCALE GENOMIC DNA]</scope>
    <source>
        <strain evidence="2 3">DSM 15283</strain>
    </source>
</reference>
<dbReference type="AlphaFoldDB" id="A0A1I4HN39"/>
<organism evidence="2 3">
    <name type="scientific">Shimia aestuarii</name>
    <dbReference type="NCBI Taxonomy" id="254406"/>
    <lineage>
        <taxon>Bacteria</taxon>
        <taxon>Pseudomonadati</taxon>
        <taxon>Pseudomonadota</taxon>
        <taxon>Alphaproteobacteria</taxon>
        <taxon>Rhodobacterales</taxon>
        <taxon>Roseobacteraceae</taxon>
    </lineage>
</organism>
<feature type="transmembrane region" description="Helical" evidence="1">
    <location>
        <begin position="264"/>
        <end position="289"/>
    </location>
</feature>
<dbReference type="OrthoDB" id="7157734at2"/>
<feature type="transmembrane region" description="Helical" evidence="1">
    <location>
        <begin position="37"/>
        <end position="57"/>
    </location>
</feature>